<sequence>MQADGKVKVFYYWEHKSGDMYPRPSVLRAPLDVIRDVIKAEPIADVCFEVSAEELDENRMYKRKATAWGG</sequence>
<accession>A0A318H032</accession>
<dbReference type="AlphaFoldDB" id="A0A318H032"/>
<name>A0A318H032_9BURK</name>
<organism evidence="1 2">
    <name type="scientific">Sphaerotilus hippei</name>
    <dbReference type="NCBI Taxonomy" id="744406"/>
    <lineage>
        <taxon>Bacteria</taxon>
        <taxon>Pseudomonadati</taxon>
        <taxon>Pseudomonadota</taxon>
        <taxon>Betaproteobacteria</taxon>
        <taxon>Burkholderiales</taxon>
        <taxon>Sphaerotilaceae</taxon>
        <taxon>Sphaerotilus</taxon>
    </lineage>
</organism>
<proteinExistence type="predicted"/>
<dbReference type="Proteomes" id="UP000247811">
    <property type="component" value="Unassembled WGS sequence"/>
</dbReference>
<dbReference type="RefSeq" id="WP_110400878.1">
    <property type="nucleotide sequence ID" value="NZ_QJJS01000009.1"/>
</dbReference>
<comment type="caution">
    <text evidence="1">The sequence shown here is derived from an EMBL/GenBank/DDBJ whole genome shotgun (WGS) entry which is preliminary data.</text>
</comment>
<keyword evidence="2" id="KW-1185">Reference proteome</keyword>
<gene>
    <name evidence="1" type="ORF">C7444_1091</name>
</gene>
<dbReference type="OrthoDB" id="8687714at2"/>
<dbReference type="EMBL" id="QJJS01000009">
    <property type="protein sequence ID" value="PXW95433.1"/>
    <property type="molecule type" value="Genomic_DNA"/>
</dbReference>
<reference evidence="1 2" key="1">
    <citation type="submission" date="2018-05" db="EMBL/GenBank/DDBJ databases">
        <title>Genomic Encyclopedia of Type Strains, Phase IV (KMG-IV): sequencing the most valuable type-strain genomes for metagenomic binning, comparative biology and taxonomic classification.</title>
        <authorList>
            <person name="Goeker M."/>
        </authorList>
    </citation>
    <scope>NUCLEOTIDE SEQUENCE [LARGE SCALE GENOMIC DNA]</scope>
    <source>
        <strain evidence="1 2">DSM 566</strain>
    </source>
</reference>
<evidence type="ECO:0000313" key="2">
    <source>
        <dbReference type="Proteomes" id="UP000247811"/>
    </source>
</evidence>
<protein>
    <submittedName>
        <fullName evidence="1">Uncharacterized protein</fullName>
    </submittedName>
</protein>
<evidence type="ECO:0000313" key="1">
    <source>
        <dbReference type="EMBL" id="PXW95433.1"/>
    </source>
</evidence>